<dbReference type="InterPro" id="IPR013022">
    <property type="entry name" value="Xyl_isomerase-like_TIM-brl"/>
</dbReference>
<dbReference type="InterPro" id="IPR036237">
    <property type="entry name" value="Xyl_isomerase-like_sf"/>
</dbReference>
<gene>
    <name evidence="2" type="ORF">D7V94_09705</name>
</gene>
<proteinExistence type="predicted"/>
<evidence type="ECO:0000313" key="3">
    <source>
        <dbReference type="Proteomes" id="UP000280696"/>
    </source>
</evidence>
<dbReference type="AlphaFoldDB" id="A0A3A9AVH1"/>
<keyword evidence="2" id="KW-0413">Isomerase</keyword>
<organism evidence="2 3">
    <name type="scientific">Parablautia intestinalis</name>
    <dbReference type="NCBI Taxonomy" id="2320100"/>
    <lineage>
        <taxon>Bacteria</taxon>
        <taxon>Bacillati</taxon>
        <taxon>Bacillota</taxon>
        <taxon>Clostridia</taxon>
        <taxon>Lachnospirales</taxon>
        <taxon>Lachnospiraceae</taxon>
        <taxon>Parablautia</taxon>
    </lineage>
</organism>
<reference evidence="2 3" key="1">
    <citation type="submission" date="2018-09" db="EMBL/GenBank/DDBJ databases">
        <title>Murine metabolic-syndrome-specific gut microbial biobank.</title>
        <authorList>
            <person name="Liu C."/>
        </authorList>
    </citation>
    <scope>NUCLEOTIDE SEQUENCE [LARGE SCALE GENOMIC DNA]</scope>
    <source>
        <strain evidence="2 3">0.1xD8-82</strain>
    </source>
</reference>
<dbReference type="RefSeq" id="WP_120469214.1">
    <property type="nucleotide sequence ID" value="NZ_RAYQ01000009.1"/>
</dbReference>
<name>A0A3A9AVH1_9FIRM</name>
<comment type="caution">
    <text evidence="2">The sequence shown here is derived from an EMBL/GenBank/DDBJ whole genome shotgun (WGS) entry which is preliminary data.</text>
</comment>
<dbReference type="PANTHER" id="PTHR12110">
    <property type="entry name" value="HYDROXYPYRUVATE ISOMERASE"/>
    <property type="match status" value="1"/>
</dbReference>
<dbReference type="EMBL" id="RAYQ01000009">
    <property type="protein sequence ID" value="RKI91541.1"/>
    <property type="molecule type" value="Genomic_DNA"/>
</dbReference>
<dbReference type="OrthoDB" id="256906at2"/>
<dbReference type="Gene3D" id="3.20.20.150">
    <property type="entry name" value="Divalent-metal-dependent TIM barrel enzymes"/>
    <property type="match status" value="1"/>
</dbReference>
<dbReference type="Pfam" id="PF01261">
    <property type="entry name" value="AP_endonuc_2"/>
    <property type="match status" value="1"/>
</dbReference>
<accession>A0A3A9AVH1</accession>
<feature type="domain" description="Xylose isomerase-like TIM barrel" evidence="1">
    <location>
        <begin position="31"/>
        <end position="267"/>
    </location>
</feature>
<protein>
    <submittedName>
        <fullName evidence="2">Sugar phosphate isomerase/epimerase</fullName>
    </submittedName>
</protein>
<evidence type="ECO:0000259" key="1">
    <source>
        <dbReference type="Pfam" id="PF01261"/>
    </source>
</evidence>
<dbReference type="GO" id="GO:0016853">
    <property type="term" value="F:isomerase activity"/>
    <property type="evidence" value="ECO:0007669"/>
    <property type="project" value="UniProtKB-KW"/>
</dbReference>
<evidence type="ECO:0000313" key="2">
    <source>
        <dbReference type="EMBL" id="RKI91541.1"/>
    </source>
</evidence>
<sequence length="270" mass="30671">MKIAAFYENIVYGAEKEQVCIEEVLDELKAQGLQMIYISLESLKKKEEELLQLFREKDLAIEGLHQHFDFGHHPEDESYKEYIDTALRVGAENCLIVPGLFSKEDEENRDEIMENMAGAVKKAVAYGKERGINVCMEDYDSMASPYNCVNGLSYFFEKIPDLKCAFDTGNFVCYKEDEEAAFLKFADKICTVHLKDRSKSAHMQGDVGCVCFDGSSAFSAPVGSGYIHIKEILDGLKRRNYDGNVIVELYGYEDILEGIKKSIRWVRGQL</sequence>
<keyword evidence="3" id="KW-1185">Reference proteome</keyword>
<dbReference type="Proteomes" id="UP000280696">
    <property type="component" value="Unassembled WGS sequence"/>
</dbReference>
<dbReference type="PANTHER" id="PTHR12110:SF53">
    <property type="entry name" value="BLR5974 PROTEIN"/>
    <property type="match status" value="1"/>
</dbReference>
<dbReference type="InterPro" id="IPR050312">
    <property type="entry name" value="IolE/XylAMocC-like"/>
</dbReference>
<dbReference type="SUPFAM" id="SSF51658">
    <property type="entry name" value="Xylose isomerase-like"/>
    <property type="match status" value="1"/>
</dbReference>